<evidence type="ECO:0000313" key="1">
    <source>
        <dbReference type="EMBL" id="WNO47572.1"/>
    </source>
</evidence>
<sequence>MNVKQLSDEKLKYLIDNMTAEFYHVDDYWVDEKLFFVEGIYKYHHTEYHCQNDKEDKWFGSPDEVVGKLIHVDEISDEYQLRNLGEE</sequence>
<dbReference type="EMBL" id="OR481006">
    <property type="protein sequence ID" value="WNO47572.1"/>
    <property type="molecule type" value="Genomic_DNA"/>
</dbReference>
<organism evidence="1">
    <name type="scientific">Staphylococcus phage vB_VibM_10AMN12</name>
    <dbReference type="NCBI Taxonomy" id="3076785"/>
    <lineage>
        <taxon>Viruses</taxon>
        <taxon>Duplodnaviria</taxon>
        <taxon>Heunggongvirae</taxon>
        <taxon>Uroviricota</taxon>
        <taxon>Caudoviricetes</taxon>
    </lineage>
</organism>
<reference evidence="1" key="1">
    <citation type="submission" date="2023-08" db="EMBL/GenBank/DDBJ databases">
        <authorList>
            <person name="Nazir A."/>
        </authorList>
    </citation>
    <scope>NUCLEOTIDE SEQUENCE</scope>
</reference>
<accession>A0AA96KSN5</accession>
<proteinExistence type="predicted"/>
<name>A0AA96KSN5_9CAUD</name>
<protein>
    <submittedName>
        <fullName evidence="1">Uncharacterized protein</fullName>
    </submittedName>
</protein>